<name>A0ABQ9FGC3_TEGGR</name>
<keyword evidence="5" id="KW-0472">Membrane</keyword>
<feature type="region of interest" description="Disordered" evidence="7">
    <location>
        <begin position="202"/>
        <end position="226"/>
    </location>
</feature>
<comment type="subcellular location">
    <subcellularLocation>
        <location evidence="1">Endomembrane system</location>
        <topology evidence="1">Peripheral membrane protein</topology>
    </subcellularLocation>
    <subcellularLocation>
        <location evidence="2">Secreted</location>
    </subcellularLocation>
</comment>
<organism evidence="9 10">
    <name type="scientific">Tegillarca granosa</name>
    <name type="common">Malaysian cockle</name>
    <name type="synonym">Anadara granosa</name>
    <dbReference type="NCBI Taxonomy" id="220873"/>
    <lineage>
        <taxon>Eukaryota</taxon>
        <taxon>Metazoa</taxon>
        <taxon>Spiralia</taxon>
        <taxon>Lophotrochozoa</taxon>
        <taxon>Mollusca</taxon>
        <taxon>Bivalvia</taxon>
        <taxon>Autobranchia</taxon>
        <taxon>Pteriomorphia</taxon>
        <taxon>Arcoida</taxon>
        <taxon>Arcoidea</taxon>
        <taxon>Arcidae</taxon>
        <taxon>Tegillarca</taxon>
    </lineage>
</organism>
<dbReference type="InterPro" id="IPR050633">
    <property type="entry name" value="Neuropilin_MCO_CoagFactor"/>
</dbReference>
<evidence type="ECO:0000313" key="9">
    <source>
        <dbReference type="EMBL" id="KAJ8316371.1"/>
    </source>
</evidence>
<protein>
    <recommendedName>
        <fullName evidence="8">F5/8 type C domain-containing protein</fullName>
    </recommendedName>
</protein>
<gene>
    <name evidence="9" type="ORF">KUTeg_006385</name>
</gene>
<keyword evidence="3" id="KW-0964">Secreted</keyword>
<dbReference type="Proteomes" id="UP001217089">
    <property type="component" value="Unassembled WGS sequence"/>
</dbReference>
<dbReference type="InterPro" id="IPR000421">
    <property type="entry name" value="FA58C"/>
</dbReference>
<evidence type="ECO:0000256" key="3">
    <source>
        <dbReference type="ARBA" id="ARBA00022525"/>
    </source>
</evidence>
<evidence type="ECO:0000256" key="7">
    <source>
        <dbReference type="SAM" id="MobiDB-lite"/>
    </source>
</evidence>
<dbReference type="PROSITE" id="PS50022">
    <property type="entry name" value="FA58C_3"/>
    <property type="match status" value="1"/>
</dbReference>
<keyword evidence="4" id="KW-0130">Cell adhesion</keyword>
<dbReference type="EMBL" id="JARBDR010000328">
    <property type="protein sequence ID" value="KAJ8316371.1"/>
    <property type="molecule type" value="Genomic_DNA"/>
</dbReference>
<comment type="caution">
    <text evidence="9">The sequence shown here is derived from an EMBL/GenBank/DDBJ whole genome shotgun (WGS) entry which is preliminary data.</text>
</comment>
<keyword evidence="6" id="KW-1015">Disulfide bond</keyword>
<evidence type="ECO:0000256" key="1">
    <source>
        <dbReference type="ARBA" id="ARBA00004184"/>
    </source>
</evidence>
<sequence length="226" mass="26731">MNLKIQINILQILRKQLFIRETAMFFKGNSDEDTPETNMFECPVIAKCIRINPIEWNHHISMRFDLMGCSLVTEKKVNLQYERQSQMVEYELEHFIYLFFYSFLIDFNCNINHILFIILSGQATQNAVTTAVPLVPTGGGVQTTSEILDRNFISYNLSQINFILTNMLFPKRKQVLKRQKWGLRPQRRSIHFRQEKNIKKTPFSTSDVQNNFSQRLKTKRENETKQ</sequence>
<evidence type="ECO:0000256" key="5">
    <source>
        <dbReference type="ARBA" id="ARBA00023136"/>
    </source>
</evidence>
<dbReference type="PANTHER" id="PTHR46806:SF5">
    <property type="entry name" value="F5_8 TYPE C DOMAIN-CONTAINING PROTEIN"/>
    <property type="match status" value="1"/>
</dbReference>
<keyword evidence="10" id="KW-1185">Reference proteome</keyword>
<accession>A0ABQ9FGC3</accession>
<dbReference type="PANTHER" id="PTHR46806">
    <property type="entry name" value="F5/8 TYPE C DOMAIN-CONTAINING PROTEIN"/>
    <property type="match status" value="1"/>
</dbReference>
<evidence type="ECO:0000313" key="10">
    <source>
        <dbReference type="Proteomes" id="UP001217089"/>
    </source>
</evidence>
<dbReference type="Gene3D" id="2.60.120.260">
    <property type="entry name" value="Galactose-binding domain-like"/>
    <property type="match status" value="1"/>
</dbReference>
<evidence type="ECO:0000256" key="4">
    <source>
        <dbReference type="ARBA" id="ARBA00022889"/>
    </source>
</evidence>
<evidence type="ECO:0000256" key="6">
    <source>
        <dbReference type="ARBA" id="ARBA00023157"/>
    </source>
</evidence>
<proteinExistence type="predicted"/>
<dbReference type="InterPro" id="IPR008979">
    <property type="entry name" value="Galactose-bd-like_sf"/>
</dbReference>
<dbReference type="SUPFAM" id="SSF49785">
    <property type="entry name" value="Galactose-binding domain-like"/>
    <property type="match status" value="1"/>
</dbReference>
<feature type="compositionally biased region" description="Polar residues" evidence="7">
    <location>
        <begin position="202"/>
        <end position="215"/>
    </location>
</feature>
<evidence type="ECO:0000256" key="2">
    <source>
        <dbReference type="ARBA" id="ARBA00004613"/>
    </source>
</evidence>
<feature type="domain" description="F5/8 type C" evidence="8">
    <location>
        <begin position="1"/>
        <end position="69"/>
    </location>
</feature>
<reference evidence="9 10" key="1">
    <citation type="submission" date="2022-12" db="EMBL/GenBank/DDBJ databases">
        <title>Chromosome-level genome of Tegillarca granosa.</title>
        <authorList>
            <person name="Kim J."/>
        </authorList>
    </citation>
    <scope>NUCLEOTIDE SEQUENCE [LARGE SCALE GENOMIC DNA]</scope>
    <source>
        <strain evidence="9">Teg-2019</strain>
        <tissue evidence="9">Adductor muscle</tissue>
    </source>
</reference>
<evidence type="ECO:0000259" key="8">
    <source>
        <dbReference type="PROSITE" id="PS50022"/>
    </source>
</evidence>